<dbReference type="SUPFAM" id="SSF52266">
    <property type="entry name" value="SGNH hydrolase"/>
    <property type="match status" value="1"/>
</dbReference>
<reference evidence="4" key="1">
    <citation type="submission" date="2016-01" db="EMBL/GenBank/DDBJ databases">
        <authorList>
            <person name="Peeters C."/>
        </authorList>
    </citation>
    <scope>NUCLEOTIDE SEQUENCE</scope>
    <source>
        <strain evidence="4">LMG 29322</strain>
    </source>
</reference>
<dbReference type="GO" id="GO:0016020">
    <property type="term" value="C:membrane"/>
    <property type="evidence" value="ECO:0007669"/>
    <property type="project" value="TreeGrafter"/>
</dbReference>
<feature type="transmembrane region" description="Helical" evidence="1">
    <location>
        <begin position="110"/>
        <end position="127"/>
    </location>
</feature>
<feature type="transmembrane region" description="Helical" evidence="1">
    <location>
        <begin position="147"/>
        <end position="166"/>
    </location>
</feature>
<evidence type="ECO:0000256" key="1">
    <source>
        <dbReference type="SAM" id="Phobius"/>
    </source>
</evidence>
<sequence length="510" mass="56342">MHVLIAVSIVSFCAASWVANRDSAGAYYFAQYRAFEFLLGALLALREFGRPARASRGADLVFAIGLAVLVACALGFSSQSQFPGWGALGPCVAAVLVIHAGRRARFSRYLLDNPVMVLIGKVSYPFYLWHWPVLVAARKLDLLDGHGATLALLISFCFAVLTYLLIESPIRHRPMPAVRALVCFMGVPLLCAGAIAGCARMTDGFLFAYPAKIQNDVRWSGTALFDMPRAKRCWSKVEVADERSCVLGDASAGDKAILWGDSHAYHLIYFFDQLGRSEKLAIHDVGFTLCPPIAKMPPLPGEPSYKEDHLRCVAHDRAVMAHVMSRPDIRTVFLAAAWQNYQNLASAGQNGHGFQPGELEAELTATISQLRAAGKRVILVDDVPMIPMELVNCDFNNDLFFPVRRRNCEFDASIARTQHAPIGAMLERLANTHGARIMHTFDVPCTDAICRLDFDGLPIYRFDDYHHLSVAGSTLLYDRYMARHPGEVPALLGRKLVDEARGDIRPDQIH</sequence>
<name>A0A158C2D3_9BURK</name>
<dbReference type="STRING" id="1777140.AWB79_04588"/>
<feature type="transmembrane region" description="Helical" evidence="1">
    <location>
        <begin position="57"/>
        <end position="76"/>
    </location>
</feature>
<gene>
    <name evidence="4" type="ORF">AWB79_04588</name>
</gene>
<organism evidence="4 5">
    <name type="scientific">Caballeronia hypogeia</name>
    <dbReference type="NCBI Taxonomy" id="1777140"/>
    <lineage>
        <taxon>Bacteria</taxon>
        <taxon>Pseudomonadati</taxon>
        <taxon>Pseudomonadota</taxon>
        <taxon>Betaproteobacteria</taxon>
        <taxon>Burkholderiales</taxon>
        <taxon>Burkholderiaceae</taxon>
        <taxon>Caballeronia</taxon>
    </lineage>
</organism>
<keyword evidence="1" id="KW-0472">Membrane</keyword>
<keyword evidence="4" id="KW-0808">Transferase</keyword>
<dbReference type="EMBL" id="FCOA02000017">
    <property type="protein sequence ID" value="SAK76411.1"/>
    <property type="molecule type" value="Genomic_DNA"/>
</dbReference>
<dbReference type="AlphaFoldDB" id="A0A158C2D3"/>
<feature type="transmembrane region" description="Helical" evidence="1">
    <location>
        <begin position="25"/>
        <end position="45"/>
    </location>
</feature>
<protein>
    <submittedName>
        <fullName evidence="4">Acyltransferase family protein</fullName>
    </submittedName>
</protein>
<dbReference type="GO" id="GO:0016747">
    <property type="term" value="F:acyltransferase activity, transferring groups other than amino-acyl groups"/>
    <property type="evidence" value="ECO:0007669"/>
    <property type="project" value="InterPro"/>
</dbReference>
<accession>A0A158C2D3</accession>
<keyword evidence="4" id="KW-0012">Acyltransferase</keyword>
<dbReference type="Pfam" id="PF19040">
    <property type="entry name" value="SGNH"/>
    <property type="match status" value="1"/>
</dbReference>
<keyword evidence="1" id="KW-0812">Transmembrane</keyword>
<proteinExistence type="predicted"/>
<keyword evidence="1" id="KW-1133">Transmembrane helix</keyword>
<dbReference type="PANTHER" id="PTHR23028">
    <property type="entry name" value="ACETYLTRANSFERASE"/>
    <property type="match status" value="1"/>
</dbReference>
<feature type="domain" description="SGNH" evidence="3">
    <location>
        <begin position="241"/>
        <end position="479"/>
    </location>
</feature>
<comment type="caution">
    <text evidence="4">The sequence shown here is derived from an EMBL/GenBank/DDBJ whole genome shotgun (WGS) entry which is preliminary data.</text>
</comment>
<evidence type="ECO:0000313" key="4">
    <source>
        <dbReference type="EMBL" id="SAK76411.1"/>
    </source>
</evidence>
<keyword evidence="5" id="KW-1185">Reference proteome</keyword>
<evidence type="ECO:0000259" key="2">
    <source>
        <dbReference type="Pfam" id="PF01757"/>
    </source>
</evidence>
<dbReference type="GO" id="GO:0000271">
    <property type="term" value="P:polysaccharide biosynthetic process"/>
    <property type="evidence" value="ECO:0007669"/>
    <property type="project" value="TreeGrafter"/>
</dbReference>
<evidence type="ECO:0000313" key="5">
    <source>
        <dbReference type="Proteomes" id="UP000054851"/>
    </source>
</evidence>
<dbReference type="InterPro" id="IPR050879">
    <property type="entry name" value="Acyltransferase_3"/>
</dbReference>
<feature type="domain" description="Acyltransferase 3" evidence="2">
    <location>
        <begin position="3"/>
        <end position="162"/>
    </location>
</feature>
<dbReference type="Pfam" id="PF01757">
    <property type="entry name" value="Acyl_transf_3"/>
    <property type="match status" value="1"/>
</dbReference>
<dbReference type="PANTHER" id="PTHR23028:SF53">
    <property type="entry name" value="ACYL_TRANSF_3 DOMAIN-CONTAINING PROTEIN"/>
    <property type="match status" value="1"/>
</dbReference>
<evidence type="ECO:0000259" key="3">
    <source>
        <dbReference type="Pfam" id="PF19040"/>
    </source>
</evidence>
<dbReference type="Proteomes" id="UP000054851">
    <property type="component" value="Unassembled WGS sequence"/>
</dbReference>
<dbReference type="InterPro" id="IPR043968">
    <property type="entry name" value="SGNH"/>
</dbReference>
<feature type="transmembrane region" description="Helical" evidence="1">
    <location>
        <begin position="178"/>
        <end position="197"/>
    </location>
</feature>
<dbReference type="InterPro" id="IPR002656">
    <property type="entry name" value="Acyl_transf_3_dom"/>
</dbReference>
<feature type="transmembrane region" description="Helical" evidence="1">
    <location>
        <begin position="82"/>
        <end position="98"/>
    </location>
</feature>